<dbReference type="InterPro" id="IPR011990">
    <property type="entry name" value="TPR-like_helical_dom_sf"/>
</dbReference>
<protein>
    <submittedName>
        <fullName evidence="1">Uncharacterized protein</fullName>
    </submittedName>
</protein>
<name>A0A9P4II56_9PEZI</name>
<evidence type="ECO:0000313" key="2">
    <source>
        <dbReference type="Proteomes" id="UP000799772"/>
    </source>
</evidence>
<dbReference type="OrthoDB" id="3877271at2759"/>
<dbReference type="Gene3D" id="1.25.40.10">
    <property type="entry name" value="Tetratricopeptide repeat domain"/>
    <property type="match status" value="1"/>
</dbReference>
<dbReference type="Proteomes" id="UP000799772">
    <property type="component" value="Unassembled WGS sequence"/>
</dbReference>
<gene>
    <name evidence="1" type="ORF">NA57DRAFT_75247</name>
</gene>
<comment type="caution">
    <text evidence="1">The sequence shown here is derived from an EMBL/GenBank/DDBJ whole genome shotgun (WGS) entry which is preliminary data.</text>
</comment>
<dbReference type="EMBL" id="ML978125">
    <property type="protein sequence ID" value="KAF2099743.1"/>
    <property type="molecule type" value="Genomic_DNA"/>
</dbReference>
<reference evidence="1" key="1">
    <citation type="journal article" date="2020" name="Stud. Mycol.">
        <title>101 Dothideomycetes genomes: a test case for predicting lifestyles and emergence of pathogens.</title>
        <authorList>
            <person name="Haridas S."/>
            <person name="Albert R."/>
            <person name="Binder M."/>
            <person name="Bloem J."/>
            <person name="Labutti K."/>
            <person name="Salamov A."/>
            <person name="Andreopoulos B."/>
            <person name="Baker S."/>
            <person name="Barry K."/>
            <person name="Bills G."/>
            <person name="Bluhm B."/>
            <person name="Cannon C."/>
            <person name="Castanera R."/>
            <person name="Culley D."/>
            <person name="Daum C."/>
            <person name="Ezra D."/>
            <person name="Gonzalez J."/>
            <person name="Henrissat B."/>
            <person name="Kuo A."/>
            <person name="Liang C."/>
            <person name="Lipzen A."/>
            <person name="Lutzoni F."/>
            <person name="Magnuson J."/>
            <person name="Mondo S."/>
            <person name="Nolan M."/>
            <person name="Ohm R."/>
            <person name="Pangilinan J."/>
            <person name="Park H.-J."/>
            <person name="Ramirez L."/>
            <person name="Alfaro M."/>
            <person name="Sun H."/>
            <person name="Tritt A."/>
            <person name="Yoshinaga Y."/>
            <person name="Zwiers L.-H."/>
            <person name="Turgeon B."/>
            <person name="Goodwin S."/>
            <person name="Spatafora J."/>
            <person name="Crous P."/>
            <person name="Grigoriev I."/>
        </authorList>
    </citation>
    <scope>NUCLEOTIDE SEQUENCE</scope>
    <source>
        <strain evidence="1">CBS 133067</strain>
    </source>
</reference>
<dbReference type="SUPFAM" id="SSF48452">
    <property type="entry name" value="TPR-like"/>
    <property type="match status" value="1"/>
</dbReference>
<dbReference type="AlphaFoldDB" id="A0A9P4II56"/>
<sequence length="411" mass="46928">MTRDVVQASAERERGNALYKDGKIVEGKYRPHIQSRTVADTQLAALNAYMKACTIDPQDAAAAGNLSAANFEMGLYDCTIKDIHRALELSTTGEGPRINRLNARLARTYLFQKAYDNAAQVRISFRVGKSETNFRREKLLRELPRYKPPLTDASIFYVAGHDEAQPIADDTLLQEPSDEILDFLFGGIGDARHLFATWIYLYTAEQRLKQPRGRKYRFTTLQAGHLVRHHYRFQRQLPSTSGKDQHYTFHPRIVYSDGNVEYSASIRLAIPKLPKLRSVYTYEITFEKGVDDIDLEGRTNNEFVLVLVDGALLSKVKRKDLREVLLNNEIGNRARAAQEVRESGIMVTTFAWMPSTNTARFQMREVVIDRLRGQHTKPWLIGILYTINWRIVPCTFQPAASSVRKLSAWAE</sequence>
<accession>A0A9P4II56</accession>
<proteinExistence type="predicted"/>
<evidence type="ECO:0000313" key="1">
    <source>
        <dbReference type="EMBL" id="KAF2099743.1"/>
    </source>
</evidence>
<organism evidence="1 2">
    <name type="scientific">Rhizodiscina lignyota</name>
    <dbReference type="NCBI Taxonomy" id="1504668"/>
    <lineage>
        <taxon>Eukaryota</taxon>
        <taxon>Fungi</taxon>
        <taxon>Dikarya</taxon>
        <taxon>Ascomycota</taxon>
        <taxon>Pezizomycotina</taxon>
        <taxon>Dothideomycetes</taxon>
        <taxon>Pleosporomycetidae</taxon>
        <taxon>Aulographales</taxon>
        <taxon>Rhizodiscinaceae</taxon>
        <taxon>Rhizodiscina</taxon>
    </lineage>
</organism>
<keyword evidence="2" id="KW-1185">Reference proteome</keyword>